<evidence type="ECO:0000256" key="2">
    <source>
        <dbReference type="ARBA" id="ARBA00022679"/>
    </source>
</evidence>
<dbReference type="GO" id="GO:0016740">
    <property type="term" value="F:transferase activity"/>
    <property type="evidence" value="ECO:0007669"/>
    <property type="project" value="UniProtKB-KW"/>
</dbReference>
<comment type="similarity">
    <text evidence="1">Belongs to the CoA-transferase III family.</text>
</comment>
<proteinExistence type="inferred from homology"/>
<dbReference type="PANTHER" id="PTHR48228:SF6">
    <property type="entry name" value="L-CARNITINE COA-TRANSFERASE"/>
    <property type="match status" value="1"/>
</dbReference>
<dbReference type="EMBL" id="QEEX01000001">
    <property type="protein sequence ID" value="PWB97650.1"/>
    <property type="molecule type" value="Genomic_DNA"/>
</dbReference>
<protein>
    <submittedName>
        <fullName evidence="3">Acyl-CoA transferase</fullName>
    </submittedName>
</protein>
<evidence type="ECO:0000313" key="3">
    <source>
        <dbReference type="EMBL" id="PWB97650.1"/>
    </source>
</evidence>
<accession>A0A2U1T1C1</accession>
<dbReference type="Gene3D" id="3.30.1540.10">
    <property type="entry name" value="formyl-coa transferase, domain 3"/>
    <property type="match status" value="1"/>
</dbReference>
<organism evidence="3 4">
    <name type="scientific">Homoserinimonas hongtaonis</name>
    <dbReference type="NCBI Taxonomy" id="2079791"/>
    <lineage>
        <taxon>Bacteria</taxon>
        <taxon>Bacillati</taxon>
        <taxon>Actinomycetota</taxon>
        <taxon>Actinomycetes</taxon>
        <taxon>Micrococcales</taxon>
        <taxon>Microbacteriaceae</taxon>
        <taxon>Homoserinimonas</taxon>
    </lineage>
</organism>
<comment type="caution">
    <text evidence="3">The sequence shown here is derived from an EMBL/GenBank/DDBJ whole genome shotgun (WGS) entry which is preliminary data.</text>
</comment>
<dbReference type="Proteomes" id="UP000244978">
    <property type="component" value="Unassembled WGS sequence"/>
</dbReference>
<dbReference type="Gene3D" id="3.40.50.10540">
    <property type="entry name" value="Crotonobetainyl-coa:carnitine coa-transferase, domain 1"/>
    <property type="match status" value="1"/>
</dbReference>
<dbReference type="InterPro" id="IPR023606">
    <property type="entry name" value="CoA-Trfase_III_dom_1_sf"/>
</dbReference>
<keyword evidence="2 3" id="KW-0808">Transferase</keyword>
<dbReference type="RefSeq" id="WP_108997554.1">
    <property type="nucleotide sequence ID" value="NZ_QEEX01000001.1"/>
</dbReference>
<keyword evidence="4" id="KW-1185">Reference proteome</keyword>
<sequence>MTTESADSRSEKPGARKGPLDDLKVIDIATLFAGPSAATIFADFGADVLKVEHPTRPDGARTHGKSKDGKGLWWLMLGRNKRTTTLDLSKPSGKEVFLRLVRDADIVIENFRPGTLEKWGLDYETLSAENPGLILVRITGFGQTGPMSRRPAYGTLAEAMSGFAFSTGQADGPPTLPPLALADNIAGLAAAIATMTAVHNRTRTGHGQVIDLAIIEPILAMLGPQLLAYDQLGYITRRSGNRSENNAPRNTYLTSDDRWVAISSSSTSIAERVMSLVGRADMITEPWFGSGVERAKRADEIDGAVADWIRARPMDEVIAEFERAEAAIAPVYDMSQVIDDPQLNHIGTIASVDDPDLGRVRMQNVLFRMSDTPGAIRHTGRGHGADTDEVLAGLGYSADDIAGLRAEGAV</sequence>
<gene>
    <name evidence="3" type="ORF">DF220_07285</name>
</gene>
<evidence type="ECO:0000313" key="4">
    <source>
        <dbReference type="Proteomes" id="UP000244978"/>
    </source>
</evidence>
<dbReference type="InterPro" id="IPR003673">
    <property type="entry name" value="CoA-Trfase_fam_III"/>
</dbReference>
<dbReference type="PANTHER" id="PTHR48228">
    <property type="entry name" value="SUCCINYL-COA--D-CITRAMALATE COA-TRANSFERASE"/>
    <property type="match status" value="1"/>
</dbReference>
<dbReference type="InterPro" id="IPR044855">
    <property type="entry name" value="CoA-Trfase_III_dom3_sf"/>
</dbReference>
<dbReference type="InterPro" id="IPR050509">
    <property type="entry name" value="CoA-transferase_III"/>
</dbReference>
<name>A0A2U1T1C1_9MICO</name>
<evidence type="ECO:0000256" key="1">
    <source>
        <dbReference type="ARBA" id="ARBA00008383"/>
    </source>
</evidence>
<dbReference type="SUPFAM" id="SSF89796">
    <property type="entry name" value="CoA-transferase family III (CaiB/BaiF)"/>
    <property type="match status" value="1"/>
</dbReference>
<reference evidence="4" key="1">
    <citation type="submission" date="2018-04" db="EMBL/GenBank/DDBJ databases">
        <authorList>
            <person name="Liu S."/>
            <person name="Wang Z."/>
            <person name="Li J."/>
        </authorList>
    </citation>
    <scope>NUCLEOTIDE SEQUENCE [LARGE SCALE GENOMIC DNA]</scope>
    <source>
        <strain evidence="4">S1194</strain>
    </source>
</reference>
<dbReference type="Pfam" id="PF02515">
    <property type="entry name" value="CoA_transf_3"/>
    <property type="match status" value="1"/>
</dbReference>
<dbReference type="AlphaFoldDB" id="A0A2U1T1C1"/>